<dbReference type="EMBL" id="NXLQ01000001">
    <property type="protein sequence ID" value="RDU67717.1"/>
    <property type="molecule type" value="Genomic_DNA"/>
</dbReference>
<dbReference type="AlphaFoldDB" id="A0A3D8IQZ0"/>
<comment type="similarity">
    <text evidence="2">Belongs to the outer membrane factor (OMF) (TC 1.B.17) family.</text>
</comment>
<keyword evidence="5" id="KW-0812">Transmembrane</keyword>
<evidence type="ECO:0000313" key="8">
    <source>
        <dbReference type="EMBL" id="RDU67717.1"/>
    </source>
</evidence>
<keyword evidence="4" id="KW-1134">Transmembrane beta strand</keyword>
<evidence type="ECO:0008006" key="10">
    <source>
        <dbReference type="Google" id="ProtNLM"/>
    </source>
</evidence>
<dbReference type="GO" id="GO:0015562">
    <property type="term" value="F:efflux transmembrane transporter activity"/>
    <property type="evidence" value="ECO:0007669"/>
    <property type="project" value="InterPro"/>
</dbReference>
<dbReference type="GO" id="GO:0009279">
    <property type="term" value="C:cell outer membrane"/>
    <property type="evidence" value="ECO:0007669"/>
    <property type="project" value="UniProtKB-SubCell"/>
</dbReference>
<dbReference type="InterPro" id="IPR051906">
    <property type="entry name" value="TolC-like"/>
</dbReference>
<dbReference type="PANTHER" id="PTHR30026">
    <property type="entry name" value="OUTER MEMBRANE PROTEIN TOLC"/>
    <property type="match status" value="1"/>
</dbReference>
<organism evidence="8 9">
    <name type="scientific">Helicobacter didelphidarum</name>
    <dbReference type="NCBI Taxonomy" id="2040648"/>
    <lineage>
        <taxon>Bacteria</taxon>
        <taxon>Pseudomonadati</taxon>
        <taxon>Campylobacterota</taxon>
        <taxon>Epsilonproteobacteria</taxon>
        <taxon>Campylobacterales</taxon>
        <taxon>Helicobacteraceae</taxon>
        <taxon>Helicobacter</taxon>
    </lineage>
</organism>
<dbReference type="GO" id="GO:0015288">
    <property type="term" value="F:porin activity"/>
    <property type="evidence" value="ECO:0007669"/>
    <property type="project" value="TreeGrafter"/>
</dbReference>
<accession>A0A3D8IQZ0</accession>
<name>A0A3D8IQZ0_9HELI</name>
<gene>
    <name evidence="8" type="ORF">CQA53_00895</name>
</gene>
<evidence type="ECO:0000256" key="7">
    <source>
        <dbReference type="ARBA" id="ARBA00023237"/>
    </source>
</evidence>
<protein>
    <recommendedName>
        <fullName evidence="10">TolC family protein</fullName>
    </recommendedName>
</protein>
<keyword evidence="7" id="KW-0998">Cell outer membrane</keyword>
<evidence type="ECO:0000256" key="5">
    <source>
        <dbReference type="ARBA" id="ARBA00022692"/>
    </source>
</evidence>
<dbReference type="GO" id="GO:1990281">
    <property type="term" value="C:efflux pump complex"/>
    <property type="evidence" value="ECO:0007669"/>
    <property type="project" value="TreeGrafter"/>
</dbReference>
<dbReference type="PANTHER" id="PTHR30026:SF20">
    <property type="entry name" value="OUTER MEMBRANE PROTEIN TOLC"/>
    <property type="match status" value="1"/>
</dbReference>
<comment type="caution">
    <text evidence="8">The sequence shown here is derived from an EMBL/GenBank/DDBJ whole genome shotgun (WGS) entry which is preliminary data.</text>
</comment>
<keyword evidence="9" id="KW-1185">Reference proteome</keyword>
<proteinExistence type="inferred from homology"/>
<reference evidence="8 9" key="1">
    <citation type="submission" date="2018-04" db="EMBL/GenBank/DDBJ databases">
        <title>Novel Campyloabacter and Helicobacter Species and Strains.</title>
        <authorList>
            <person name="Mannion A.J."/>
            <person name="Shen Z."/>
            <person name="Fox J.G."/>
        </authorList>
    </citation>
    <scope>NUCLEOTIDE SEQUENCE [LARGE SCALE GENOMIC DNA]</scope>
    <source>
        <strain evidence="8 9">MIT 17-337</strain>
    </source>
</reference>
<evidence type="ECO:0000256" key="6">
    <source>
        <dbReference type="ARBA" id="ARBA00023136"/>
    </source>
</evidence>
<evidence type="ECO:0000313" key="9">
    <source>
        <dbReference type="Proteomes" id="UP000256379"/>
    </source>
</evidence>
<dbReference type="Proteomes" id="UP000256379">
    <property type="component" value="Unassembled WGS sequence"/>
</dbReference>
<dbReference type="InterPro" id="IPR003423">
    <property type="entry name" value="OMP_efflux"/>
</dbReference>
<dbReference type="SUPFAM" id="SSF56954">
    <property type="entry name" value="Outer membrane efflux proteins (OEP)"/>
    <property type="match status" value="1"/>
</dbReference>
<evidence type="ECO:0000256" key="2">
    <source>
        <dbReference type="ARBA" id="ARBA00007613"/>
    </source>
</evidence>
<keyword evidence="6" id="KW-0472">Membrane</keyword>
<evidence type="ECO:0000256" key="1">
    <source>
        <dbReference type="ARBA" id="ARBA00004442"/>
    </source>
</evidence>
<sequence>MLQKISVILSCITFSLYAEPLGFESNSNPQPNPTSDLQLESILRADSNNGVTLKELLERANNNYSLQGQNLLNQQAQKEYLISKLAFIPTLDAKYNFNHIGAGGRISDPTSYHAQNAQLALSWTFDWSTYEATREKNATMQKTNYDTKYAKQSVYLQVVQQYYTYFSNESTLITLQHKLQQIQSDVDRVQKLYDQGLRTIADLESLKSQASSTKYQIDNATLNLTQSKLLLEYLTNSKIEGIRRANIADPTYVLEDRSDIKSLEYQIKALKYQNAQLHYYPSFTLQDTYTYNMQIPNFAQDMINNAIANPGGGFSSGGFLANYAYNHNSFALNFTYQLFAKIGLSVQKQSFTLATLANEKNLAYKKEEQKKDEELYRKAIEVAKNQIISAKASLISANLSYDNMKKRYDANLVTFTEYLTALSTKYDAESTFIQALNNYEMQKANYIFYSGQEIDKYVK</sequence>
<comment type="subcellular location">
    <subcellularLocation>
        <location evidence="1">Cell outer membrane</location>
    </subcellularLocation>
</comment>
<dbReference type="Pfam" id="PF02321">
    <property type="entry name" value="OEP"/>
    <property type="match status" value="1"/>
</dbReference>
<dbReference type="Gene3D" id="1.20.1600.10">
    <property type="entry name" value="Outer membrane efflux proteins (OEP)"/>
    <property type="match status" value="1"/>
</dbReference>
<evidence type="ECO:0000256" key="4">
    <source>
        <dbReference type="ARBA" id="ARBA00022452"/>
    </source>
</evidence>
<keyword evidence="3" id="KW-0813">Transport</keyword>
<evidence type="ECO:0000256" key="3">
    <source>
        <dbReference type="ARBA" id="ARBA00022448"/>
    </source>
</evidence>
<dbReference type="OrthoDB" id="5337872at2"/>